<dbReference type="SUPFAM" id="SSF54909">
    <property type="entry name" value="Dimeric alpha+beta barrel"/>
    <property type="match status" value="1"/>
</dbReference>
<dbReference type="InterPro" id="IPR005545">
    <property type="entry name" value="YCII"/>
</dbReference>
<dbReference type="AlphaFoldDB" id="A0A163R6P6"/>
<dbReference type="PATRIC" id="fig|43678.3.peg.2592"/>
<comment type="caution">
    <text evidence="3">The sequence shown here is derived from an EMBL/GenBank/DDBJ whole genome shotgun (WGS) entry which is preliminary data.</text>
</comment>
<dbReference type="Pfam" id="PF03795">
    <property type="entry name" value="YCII"/>
    <property type="match status" value="1"/>
</dbReference>
<dbReference type="Proteomes" id="UP000076447">
    <property type="component" value="Unassembled WGS sequence"/>
</dbReference>
<dbReference type="EMBL" id="LRIE01000076">
    <property type="protein sequence ID" value="KZM34900.1"/>
    <property type="molecule type" value="Genomic_DNA"/>
</dbReference>
<dbReference type="Gene3D" id="3.30.70.1060">
    <property type="entry name" value="Dimeric alpha+beta barrel"/>
    <property type="match status" value="1"/>
</dbReference>
<accession>A0A163R6P6</accession>
<organism evidence="3 4">
    <name type="scientific">Oerskovia enterophila</name>
    <dbReference type="NCBI Taxonomy" id="43678"/>
    <lineage>
        <taxon>Bacteria</taxon>
        <taxon>Bacillati</taxon>
        <taxon>Actinomycetota</taxon>
        <taxon>Actinomycetes</taxon>
        <taxon>Micrococcales</taxon>
        <taxon>Cellulomonadaceae</taxon>
        <taxon>Oerskovia</taxon>
    </lineage>
</organism>
<gene>
    <name evidence="3" type="ORF">OJAG_24810</name>
</gene>
<evidence type="ECO:0000256" key="1">
    <source>
        <dbReference type="ARBA" id="ARBA00007689"/>
    </source>
</evidence>
<evidence type="ECO:0000259" key="2">
    <source>
        <dbReference type="Pfam" id="PF03795"/>
    </source>
</evidence>
<reference evidence="3 4" key="1">
    <citation type="submission" date="2016-01" db="EMBL/GenBank/DDBJ databases">
        <title>Genome sequence of Oerskovia enterophila VJag, an agar and cellulose degrading bacterium.</title>
        <authorList>
            <person name="Poehlein A."/>
            <person name="Jag V."/>
            <person name="Bengelsdorf F."/>
            <person name="Duerre P."/>
            <person name="Daniel R."/>
        </authorList>
    </citation>
    <scope>NUCLEOTIDE SEQUENCE [LARGE SCALE GENOMIC DNA]</scope>
    <source>
        <strain evidence="3 4">VJag</strain>
    </source>
</reference>
<protein>
    <submittedName>
        <fullName evidence="3">YciI-like protein</fullName>
    </submittedName>
</protein>
<sequence>MSGMPIFAVTYTYADKPTVLDAFRPEHRAFLGGLLDEGTLLASGPLAQDVANPAGALLLVEATDEAGVAQTLDADPFARENVITRRTVRPWVPVLGPWSDRI</sequence>
<dbReference type="InterPro" id="IPR011008">
    <property type="entry name" value="Dimeric_a/b-barrel"/>
</dbReference>
<name>A0A163R6P6_9CELL</name>
<dbReference type="STRING" id="43678.OJAG_24810"/>
<proteinExistence type="inferred from homology"/>
<comment type="similarity">
    <text evidence="1">Belongs to the YciI family.</text>
</comment>
<evidence type="ECO:0000313" key="4">
    <source>
        <dbReference type="Proteomes" id="UP000076447"/>
    </source>
</evidence>
<dbReference type="RefSeq" id="WP_331709597.1">
    <property type="nucleotide sequence ID" value="NZ_LRIE01000076.1"/>
</dbReference>
<feature type="domain" description="YCII-related" evidence="2">
    <location>
        <begin position="14"/>
        <end position="91"/>
    </location>
</feature>
<evidence type="ECO:0000313" key="3">
    <source>
        <dbReference type="EMBL" id="KZM34900.1"/>
    </source>
</evidence>